<keyword evidence="3" id="KW-1185">Reference proteome</keyword>
<feature type="domain" description="Pvc16 N-terminal" evidence="1">
    <location>
        <begin position="13"/>
        <end position="59"/>
    </location>
</feature>
<evidence type="ECO:0000259" key="1">
    <source>
        <dbReference type="Pfam" id="PF14065"/>
    </source>
</evidence>
<name>A0ABX8JEH5_9BACT</name>
<sequence>MDPASITTSIVPIVPIVPLDQLQSFKLIFDIYSPTLEEVHHLWGPLGGKQYPFILYIMRSKGLEVVPYRENSSMYAKLSGSYKKTVTINFRGPGEGRK</sequence>
<gene>
    <name evidence="2" type="ORF">KP004_07945</name>
</gene>
<evidence type="ECO:0000313" key="2">
    <source>
        <dbReference type="EMBL" id="QWV95097.1"/>
    </source>
</evidence>
<dbReference type="Pfam" id="PF14065">
    <property type="entry name" value="Pvc16_N"/>
    <property type="match status" value="1"/>
</dbReference>
<proteinExistence type="predicted"/>
<organism evidence="2 3">
    <name type="scientific">Geomonas oryzisoli</name>
    <dbReference type="NCBI Taxonomy" id="2847992"/>
    <lineage>
        <taxon>Bacteria</taxon>
        <taxon>Pseudomonadati</taxon>
        <taxon>Thermodesulfobacteriota</taxon>
        <taxon>Desulfuromonadia</taxon>
        <taxon>Geobacterales</taxon>
        <taxon>Geobacteraceae</taxon>
        <taxon>Geomonas</taxon>
    </lineage>
</organism>
<dbReference type="InterPro" id="IPR025351">
    <property type="entry name" value="Pvc16_N"/>
</dbReference>
<dbReference type="EMBL" id="CP076723">
    <property type="protein sequence ID" value="QWV95097.1"/>
    <property type="molecule type" value="Genomic_DNA"/>
</dbReference>
<reference evidence="2 3" key="1">
    <citation type="submission" date="2021-06" db="EMBL/GenBank/DDBJ databases">
        <title>Gemonas diversity in paddy soil.</title>
        <authorList>
            <person name="Liu G."/>
        </authorList>
    </citation>
    <scope>NUCLEOTIDE SEQUENCE [LARGE SCALE GENOMIC DNA]</scope>
    <source>
        <strain evidence="2 3">RG10</strain>
    </source>
</reference>
<evidence type="ECO:0000313" key="3">
    <source>
        <dbReference type="Proteomes" id="UP000683557"/>
    </source>
</evidence>
<accession>A0ABX8JEH5</accession>
<dbReference type="Proteomes" id="UP000683557">
    <property type="component" value="Chromosome"/>
</dbReference>
<protein>
    <submittedName>
        <fullName evidence="2">DUF4255 domain-containing protein</fullName>
    </submittedName>
</protein>